<feature type="binding site" evidence="16 18">
    <location>
        <position position="457"/>
    </location>
    <ligand>
        <name>Zn(2+)</name>
        <dbReference type="ChEBI" id="CHEBI:29105"/>
        <note>catalytic</note>
    </ligand>
</feature>
<dbReference type="GO" id="GO:0008270">
    <property type="term" value="F:zinc ion binding"/>
    <property type="evidence" value="ECO:0007669"/>
    <property type="project" value="InterPro"/>
</dbReference>
<evidence type="ECO:0000256" key="1">
    <source>
        <dbReference type="ARBA" id="ARBA00004302"/>
    </source>
</evidence>
<dbReference type="PANTHER" id="PTHR13723:SF278">
    <property type="entry name" value="ADAM METALLOPEPTIDASE WITH THROMBOSPONDIN TYPE 1 MOTIF A, ISOFORM B"/>
    <property type="match status" value="1"/>
</dbReference>
<dbReference type="STRING" id="51028.A0A158QAH7"/>
<dbReference type="Pfam" id="PF05986">
    <property type="entry name" value="ADAMTS_spacer1"/>
    <property type="match status" value="1"/>
</dbReference>
<keyword evidence="3" id="KW-0272">Extracellular matrix</keyword>
<dbReference type="FunFam" id="2.60.120.830:FF:000001">
    <property type="entry name" value="A disintegrin and metalloproteinase with thrombospondin motifs 1"/>
    <property type="match status" value="1"/>
</dbReference>
<feature type="binding site" evidence="16 18">
    <location>
        <position position="447"/>
    </location>
    <ligand>
        <name>Zn(2+)</name>
        <dbReference type="ChEBI" id="CHEBI:29105"/>
        <note>catalytic</note>
    </ligand>
</feature>
<keyword evidence="19" id="KW-0472">Membrane</keyword>
<dbReference type="InterPro" id="IPR024079">
    <property type="entry name" value="MetalloPept_cat_dom_sf"/>
</dbReference>
<evidence type="ECO:0000256" key="18">
    <source>
        <dbReference type="PROSITE-ProRule" id="PRU00276"/>
    </source>
</evidence>
<dbReference type="Gene3D" id="3.40.390.10">
    <property type="entry name" value="Collagenase (Catalytic Domain)"/>
    <property type="match status" value="1"/>
</dbReference>
<dbReference type="InterPro" id="IPR041645">
    <property type="entry name" value="ADAMTS_CR_2"/>
</dbReference>
<keyword evidence="19" id="KW-0812">Transmembrane</keyword>
<feature type="binding site" evidence="16">
    <location>
        <position position="511"/>
    </location>
    <ligand>
        <name>Ca(2+)</name>
        <dbReference type="ChEBI" id="CHEBI:29108"/>
        <label>1</label>
    </ligand>
</feature>
<dbReference type="SUPFAM" id="SSF82895">
    <property type="entry name" value="TSP-1 type 1 repeat"/>
    <property type="match status" value="16"/>
</dbReference>
<evidence type="ECO:0000256" key="10">
    <source>
        <dbReference type="ARBA" id="ARBA00022869"/>
    </source>
</evidence>
<keyword evidence="7" id="KW-0677">Repeat</keyword>
<feature type="binding site" evidence="16">
    <location>
        <position position="307"/>
    </location>
    <ligand>
        <name>Ca(2+)</name>
        <dbReference type="ChEBI" id="CHEBI:29108"/>
        <label>1</label>
    </ligand>
</feature>
<feature type="disulfide bond" evidence="17">
    <location>
        <begin position="600"/>
        <end position="611"/>
    </location>
</feature>
<evidence type="ECO:0000259" key="20">
    <source>
        <dbReference type="PROSITE" id="PS50215"/>
    </source>
</evidence>
<keyword evidence="23" id="KW-1185">Reference proteome</keyword>
<dbReference type="FunFam" id="2.20.100.10:FF:000005">
    <property type="entry name" value="ADAM metallopeptidase with thrombospondin type 1 motif 9"/>
    <property type="match status" value="7"/>
</dbReference>
<comment type="subcellular location">
    <subcellularLocation>
        <location evidence="1">Secreted</location>
        <location evidence="1">Extracellular space</location>
        <location evidence="1">Extracellular matrix</location>
        <location evidence="1">Basement membrane</location>
    </subcellularLocation>
</comment>
<comment type="caution">
    <text evidence="18">Lacks conserved residue(s) required for the propagation of feature annotation.</text>
</comment>
<dbReference type="PRINTS" id="PR01857">
    <property type="entry name" value="ADAMTSFAMILY"/>
</dbReference>
<dbReference type="FunFam" id="2.20.100.10:FF:000006">
    <property type="entry name" value="A disintegrin and metalloproteinase with thrombospondin motifs 1"/>
    <property type="match status" value="1"/>
</dbReference>
<evidence type="ECO:0000313" key="23">
    <source>
        <dbReference type="Proteomes" id="UP000274131"/>
    </source>
</evidence>
<keyword evidence="16" id="KW-0106">Calcium</keyword>
<evidence type="ECO:0000256" key="11">
    <source>
        <dbReference type="ARBA" id="ARBA00023049"/>
    </source>
</evidence>
<keyword evidence="10" id="KW-0084">Basement membrane</keyword>
<evidence type="ECO:0000256" key="13">
    <source>
        <dbReference type="ARBA" id="ARBA00023157"/>
    </source>
</evidence>
<dbReference type="SUPFAM" id="SSF55486">
    <property type="entry name" value="Metalloproteases ('zincins'), catalytic domain"/>
    <property type="match status" value="1"/>
</dbReference>
<feature type="disulfide bond" evidence="17">
    <location>
        <begin position="635"/>
        <end position="672"/>
    </location>
</feature>
<dbReference type="PANTHER" id="PTHR13723">
    <property type="entry name" value="ADAMTS A DISINTEGRIN AND METALLOPROTEASE WITH THROMBOSPONDIN MOTIFS PROTEASE"/>
    <property type="match status" value="1"/>
</dbReference>
<dbReference type="Pfam" id="PF17771">
    <property type="entry name" value="ADAMTS_CR_2"/>
    <property type="match status" value="1"/>
</dbReference>
<dbReference type="InterPro" id="IPR001590">
    <property type="entry name" value="Peptidase_M12B"/>
</dbReference>
<dbReference type="Proteomes" id="UP000274131">
    <property type="component" value="Unassembled WGS sequence"/>
</dbReference>
<evidence type="ECO:0000259" key="21">
    <source>
        <dbReference type="PROSITE" id="PS51046"/>
    </source>
</evidence>
<dbReference type="SMART" id="SM00209">
    <property type="entry name" value="TSP1"/>
    <property type="match status" value="18"/>
</dbReference>
<keyword evidence="11" id="KW-0482">Metalloprotease</keyword>
<proteinExistence type="predicted"/>
<gene>
    <name evidence="22" type="ORF">EVEC_LOCUS4865</name>
</gene>
<feature type="disulfide bond" evidence="17">
    <location>
        <begin position="378"/>
        <end position="431"/>
    </location>
</feature>
<feature type="disulfide bond" evidence="17">
    <location>
        <begin position="463"/>
        <end position="493"/>
    </location>
</feature>
<sequence>MPMVDKSAREPVNLKSKNNTKVVSWNKPSSIISLETYLFTVFILLALILASFYLKFPYSKQSFFETEVTELKTAYSETEGVSVREGDIYFLNRHEARRRRSASRTARRDGVQGLALDCGNSCYFRLRQNASRPAEAEMRIHLFRWKQVATPRNKSLRTLKNDEVRPLVLFLDSNDTMHARLSRIAPDCIYSAHVNGALESSIVNLCDTHGGLFGTLALPDGTYIIEPVESRHGKSNRSSRKAHLVYKSRSLSFHNYDYSTFNSSANFNAESSRKNVNYANETDPLPIITIRNIRSRRSANSWDHYVEVLVVADYHMAFYHQENLENYILTLFSTVASIYRHPSLNAAINIIVVKILILKQRMPDFEGDSARNILLSFCSWQKDFNDPNDDSPNHYDVAILLTRNDICRSRNKCDTLGLAELGTMCKPQQSCAIIEDNGLSAGFTITHELGHIFNIPHDDEVKCGHYMIKDPTNYHIMAPTLEYNTHPWSWSPCSSAMLAEFLDSRRAQTQCILDQPIERRYYDRLFEMPAPGAMFSADQQCKFVFGSHSGLCKYTGHNATWFFQLHYCERLWCEDYIRDIHGAREGCRTQHMPWADGTPCGKDQWCHRGKCVGLAPQQRFKQDGGWGQWKQWEECSRTCGGGVQKAYRECDNPKPTYGGRYCVGQRERYRSCNTMDCPIDTPGFRELQCSAFDFRDTGIHGASRNGKWFPKYEGVSTNERCKLYCHEEGRSAFYLLKNKVIDGTPCDRDSDDVCIDGACHKAGCDHRLGSEVRRDMCGVCGGDNTSCRSVSGKYNEAGQYGYTEVVKIPAGASAIEITQHAYKNQREDDNYLALRNANNEFILNGNYQVSVYPVQITVQKAVLWYSGSDNIVERINASGPIWSDIYVHVLSVGSLYPPDIRYKFMIPLDINDSYQPKVSGNYWRISDLWTECTSPCQGKQMQILVCINAITGSSVRKELCTSAKPKIQTRLCNLDCFIKVWKRWRKETYIFRWRTVSVGTCSVTCGHGEIRQKSECVRQYNDGREEAVSDIECRDFPKPSDRKTCFHDCAGRKWTYTDWTQCSETCGNGGITRRRAICVDHSNKPIDEKLCERTAKEISEKECNRVPCPRWVYSSWSECSRSCDGGVKVRHASCQDASGREVNPQMCNLKEKLDRELCNEQLCTHWEFGAWSKCSVTCGEGTQKRDAVCVDRDGRHLESSNKYFIKRPRCNARHRHVQKSCRQPACPTWRLGSWSSCSVTCLDGWKSRRVSCVDDSEVEVPSERCLSQGETRPPSHEPCNLGPCPFWRTSEWSQCSVTCGSGVRNRAVECIYRNQVVDNSLCNDQGALKSEEVCHLFACAHWKPSTWSACSVTCGTGQQQRVVQCVRDGASGSTNVVHDSECDANTRPHKQKTCEKPACKVFSDNLLESAHERPQIRWETGEWSECSTTCGNGRQRRSVKCKYGDEDVNIDYCKNIIKPLNVQHCRMKPCVKWTVGPWKPCSATCGIDIMTQRSVMCQSLDPDDIVQETDCDPLTKPPETRSCYLTPCSHKAQSALTYSLFGRWISGSWGQCSTSCGPGWRKRLVTCNGRSCDEKTKPALYEACNVRECTRANSSAWFTSSWSKCSATCGGGIQRREVWCRDLKTKTLVPETDCFGLKKPINVKKCATFSCSDASDPKYHWHSGQWTPCSKTCGRGVRVRKVYCQNYKGVKVDANFCAGQKAPNNTDSCRMEHCPKWRRGKWSSCSVTCGKGLKTRRVVCTKGRRHIIPDSECSLLTKPPHATKCELRSCPTYHWFAAKWSKCRNPCKKSVQHREVFCVSSWGRRAAEKLCEHLKKPETERNCSSARCPYHWVPGPWTSCTTTCGEGFHYRSIKCRIKKTGEAANSLIEAEASVHQDLCLGLPKPPIRKKCAIKPCDSEYRWITGKWSNCSRQCGPGSRRRKVTCMNRDGIEVDSSLCDQGPDRPRKKEGCFLRNCIPSDCADLKLHNKGMKDGHYTILVDGFMIKVFCYKMNDSIPRTYVEVNASTNFAEFYGKRLNEPYTCPHSGKRNDSCACHLDTSGNAGLTSYSKIRVDLHNMRINVNDDTFAKTLEGVRIAYGTAGDCYSTAKCPQGRFEIDLRGTGLRVAEKVTWTAKGLHSSTEVYRSATQ</sequence>
<dbReference type="PROSITE" id="PS50215">
    <property type="entry name" value="ADAM_MEPRO"/>
    <property type="match status" value="1"/>
</dbReference>
<dbReference type="Gene3D" id="2.60.120.830">
    <property type="match status" value="1"/>
</dbReference>
<dbReference type="CDD" id="cd04273">
    <property type="entry name" value="ZnMc_ADAMTS_like"/>
    <property type="match status" value="1"/>
</dbReference>
<feature type="disulfide bond" evidence="17">
    <location>
        <begin position="425"/>
        <end position="511"/>
    </location>
</feature>
<feature type="disulfide bond" evidence="17">
    <location>
        <begin position="639"/>
        <end position="677"/>
    </location>
</feature>
<feature type="disulfide bond" evidence="17">
    <location>
        <begin position="541"/>
        <end position="573"/>
    </location>
</feature>
<dbReference type="GO" id="GO:0005604">
    <property type="term" value="C:basement membrane"/>
    <property type="evidence" value="ECO:0007669"/>
    <property type="project" value="UniProtKB-SubCell"/>
</dbReference>
<dbReference type="InterPro" id="IPR010294">
    <property type="entry name" value="ADAMTS_spacer1"/>
</dbReference>
<feature type="binding site" evidence="16">
    <location>
        <position position="396"/>
    </location>
    <ligand>
        <name>Ca(2+)</name>
        <dbReference type="ChEBI" id="CHEBI:29108"/>
        <label>1</label>
    </ligand>
</feature>
<feature type="disulfide bond" evidence="17">
    <location>
        <begin position="650"/>
        <end position="662"/>
    </location>
</feature>
<keyword evidence="19" id="KW-1133">Transmembrane helix</keyword>
<dbReference type="WBParaSite" id="EVEC_0000521201-mRNA-1">
    <property type="protein sequence ID" value="EVEC_0000521201-mRNA-1"/>
    <property type="gene ID" value="EVEC_0000521201"/>
</dbReference>
<keyword evidence="9 16" id="KW-0862">Zinc</keyword>
<feature type="binding site" evidence="16">
    <location>
        <position position="514"/>
    </location>
    <ligand>
        <name>Ca(2+)</name>
        <dbReference type="ChEBI" id="CHEBI:29108"/>
        <label>1</label>
    </ligand>
</feature>
<dbReference type="InterPro" id="IPR013273">
    <property type="entry name" value="ADAMTS/ADAMTS-like"/>
</dbReference>
<feature type="domain" description="Peptidase M12B" evidence="20">
    <location>
        <begin position="304"/>
        <end position="516"/>
    </location>
</feature>
<evidence type="ECO:0000256" key="14">
    <source>
        <dbReference type="ARBA" id="ARBA00023180"/>
    </source>
</evidence>
<dbReference type="Pfam" id="PF19030">
    <property type="entry name" value="TSP1_ADAMTS"/>
    <property type="match status" value="15"/>
</dbReference>
<keyword evidence="14" id="KW-0325">Glycoprotein</keyword>
<organism evidence="24">
    <name type="scientific">Enterobius vermicularis</name>
    <name type="common">Human pinworm</name>
    <dbReference type="NCBI Taxonomy" id="51028"/>
    <lineage>
        <taxon>Eukaryota</taxon>
        <taxon>Metazoa</taxon>
        <taxon>Ecdysozoa</taxon>
        <taxon>Nematoda</taxon>
        <taxon>Chromadorea</taxon>
        <taxon>Rhabditida</taxon>
        <taxon>Spirurina</taxon>
        <taxon>Oxyuridomorpha</taxon>
        <taxon>Oxyuroidea</taxon>
        <taxon>Oxyuridae</taxon>
        <taxon>Enterobius</taxon>
    </lineage>
</organism>
<evidence type="ECO:0000256" key="4">
    <source>
        <dbReference type="ARBA" id="ARBA00022670"/>
    </source>
</evidence>
<reference evidence="24" key="1">
    <citation type="submission" date="2016-04" db="UniProtKB">
        <authorList>
            <consortium name="WormBaseParasite"/>
        </authorList>
    </citation>
    <scope>IDENTIFICATION</scope>
</reference>
<comment type="cofactor">
    <cofactor evidence="16">
        <name>Zn(2+)</name>
        <dbReference type="ChEBI" id="CHEBI:29105"/>
    </cofactor>
    <text evidence="16">Binds 1 zinc ion per subunit.</text>
</comment>
<dbReference type="Pfam" id="PF08685">
    <property type="entry name" value="GON"/>
    <property type="match status" value="1"/>
</dbReference>
<evidence type="ECO:0000256" key="3">
    <source>
        <dbReference type="ARBA" id="ARBA00022530"/>
    </source>
</evidence>
<keyword evidence="2" id="KW-0964">Secreted</keyword>
<feature type="binding site" evidence="16 18">
    <location>
        <position position="451"/>
    </location>
    <ligand>
        <name>Zn(2+)</name>
        <dbReference type="ChEBI" id="CHEBI:29105"/>
        <note>catalytic</note>
    </ligand>
</feature>
<protein>
    <submittedName>
        <fullName evidence="24">Peptidase M12B domain-containing protein</fullName>
    </submittedName>
</protein>
<dbReference type="Gene3D" id="2.20.100.10">
    <property type="entry name" value="Thrombospondin type-1 (TSP1) repeat"/>
    <property type="match status" value="16"/>
</dbReference>
<feature type="binding site" evidence="16">
    <location>
        <position position="389"/>
    </location>
    <ligand>
        <name>Ca(2+)</name>
        <dbReference type="ChEBI" id="CHEBI:29108"/>
        <label>2</label>
    </ligand>
</feature>
<feature type="binding site" evidence="16">
    <location>
        <position position="307"/>
    </location>
    <ligand>
        <name>Ca(2+)</name>
        <dbReference type="ChEBI" id="CHEBI:29108"/>
        <label>2</label>
    </ligand>
</feature>
<evidence type="ECO:0000256" key="17">
    <source>
        <dbReference type="PIRSR" id="PIRSR613273-3"/>
    </source>
</evidence>
<dbReference type="Gene3D" id="3.40.1620.60">
    <property type="match status" value="1"/>
</dbReference>
<dbReference type="InterPro" id="IPR036383">
    <property type="entry name" value="TSP1_rpt_sf"/>
</dbReference>
<dbReference type="GO" id="GO:0030198">
    <property type="term" value="P:extracellular matrix organization"/>
    <property type="evidence" value="ECO:0007669"/>
    <property type="project" value="InterPro"/>
</dbReference>
<reference evidence="22 23" key="2">
    <citation type="submission" date="2018-10" db="EMBL/GenBank/DDBJ databases">
        <authorList>
            <consortium name="Pathogen Informatics"/>
        </authorList>
    </citation>
    <scope>NUCLEOTIDE SEQUENCE [LARGE SCALE GENOMIC DNA]</scope>
</reference>
<dbReference type="Pfam" id="PF00090">
    <property type="entry name" value="TSP_1"/>
    <property type="match status" value="1"/>
</dbReference>
<dbReference type="InterPro" id="IPR000884">
    <property type="entry name" value="TSP1_rpt"/>
</dbReference>
<dbReference type="GO" id="GO:0006508">
    <property type="term" value="P:proteolysis"/>
    <property type="evidence" value="ECO:0007669"/>
    <property type="project" value="UniProtKB-KW"/>
</dbReference>
<keyword evidence="6" id="KW-0732">Signal</keyword>
<dbReference type="InterPro" id="IPR012314">
    <property type="entry name" value="Pept_M12B_GON-ADAMTSs"/>
</dbReference>
<evidence type="ECO:0000256" key="16">
    <source>
        <dbReference type="PIRSR" id="PIRSR613273-2"/>
    </source>
</evidence>
<evidence type="ECO:0000313" key="24">
    <source>
        <dbReference type="WBParaSite" id="EVEC_0000521201-mRNA-1"/>
    </source>
</evidence>
<feature type="transmembrane region" description="Helical" evidence="19">
    <location>
        <begin position="36"/>
        <end position="54"/>
    </location>
</feature>
<dbReference type="EMBL" id="UXUI01007985">
    <property type="protein sequence ID" value="VDD90114.1"/>
    <property type="molecule type" value="Genomic_DNA"/>
</dbReference>
<dbReference type="GO" id="GO:0004222">
    <property type="term" value="F:metalloendopeptidase activity"/>
    <property type="evidence" value="ECO:0007669"/>
    <property type="project" value="InterPro"/>
</dbReference>
<feature type="disulfide bond" evidence="17">
    <location>
        <begin position="407"/>
        <end position="413"/>
    </location>
</feature>
<evidence type="ECO:0000256" key="6">
    <source>
        <dbReference type="ARBA" id="ARBA00022729"/>
    </source>
</evidence>
<name>A0A158QAH7_ENTVE</name>
<feature type="domain" description="GON" evidence="21">
    <location>
        <begin position="1957"/>
        <end position="2129"/>
    </location>
</feature>
<dbReference type="GO" id="GO:0009653">
    <property type="term" value="P:anatomical structure morphogenesis"/>
    <property type="evidence" value="ECO:0007669"/>
    <property type="project" value="UniProtKB-ARBA"/>
</dbReference>
<evidence type="ECO:0000256" key="9">
    <source>
        <dbReference type="ARBA" id="ARBA00022833"/>
    </source>
</evidence>
<dbReference type="GO" id="GO:0016477">
    <property type="term" value="P:cell migration"/>
    <property type="evidence" value="ECO:0007669"/>
    <property type="project" value="UniProtKB-ARBA"/>
</dbReference>
<keyword evidence="4" id="KW-0645">Protease</keyword>
<evidence type="ECO:0000256" key="15">
    <source>
        <dbReference type="PIRSR" id="PIRSR613273-1"/>
    </source>
</evidence>
<dbReference type="FunFam" id="2.20.100.10:FF:000010">
    <property type="entry name" value="ADAM metallopeptidase with thrombospondin type 1 motif 9"/>
    <property type="match status" value="1"/>
</dbReference>
<dbReference type="FunFam" id="3.40.390.10:FF:000001">
    <property type="entry name" value="A disintegrin and metalloproteinase with thrombospondin motifs 1"/>
    <property type="match status" value="1"/>
</dbReference>
<dbReference type="Pfam" id="PF01421">
    <property type="entry name" value="Reprolysin"/>
    <property type="match status" value="1"/>
</dbReference>
<feature type="disulfide bond" evidence="17">
    <location>
        <begin position="568"/>
        <end position="606"/>
    </location>
</feature>
<dbReference type="InterPro" id="IPR050439">
    <property type="entry name" value="ADAMTS_ADAMTS-like"/>
</dbReference>
<evidence type="ECO:0000256" key="5">
    <source>
        <dbReference type="ARBA" id="ARBA00022723"/>
    </source>
</evidence>
<evidence type="ECO:0000256" key="12">
    <source>
        <dbReference type="ARBA" id="ARBA00023145"/>
    </source>
</evidence>
<feature type="binding site" evidence="16">
    <location>
        <position position="389"/>
    </location>
    <ligand>
        <name>Ca(2+)</name>
        <dbReference type="ChEBI" id="CHEBI:29108"/>
        <label>1</label>
    </ligand>
</feature>
<evidence type="ECO:0000313" key="22">
    <source>
        <dbReference type="EMBL" id="VDD90114.1"/>
    </source>
</evidence>
<evidence type="ECO:0000256" key="7">
    <source>
        <dbReference type="ARBA" id="ARBA00022737"/>
    </source>
</evidence>
<dbReference type="OrthoDB" id="5948003at2759"/>
<keyword evidence="8" id="KW-0378">Hydrolase</keyword>
<feature type="disulfide bond" evidence="17">
    <location>
        <begin position="552"/>
        <end position="587"/>
    </location>
</feature>
<evidence type="ECO:0000256" key="8">
    <source>
        <dbReference type="ARBA" id="ARBA00022801"/>
    </source>
</evidence>
<evidence type="ECO:0000256" key="2">
    <source>
        <dbReference type="ARBA" id="ARBA00022525"/>
    </source>
</evidence>
<feature type="binding site" evidence="16">
    <location>
        <position position="514"/>
    </location>
    <ligand>
        <name>Ca(2+)</name>
        <dbReference type="ChEBI" id="CHEBI:29108"/>
        <label>2</label>
    </ligand>
</feature>
<keyword evidence="13 17" id="KW-1015">Disulfide bond</keyword>
<accession>A0A158QAH7</accession>
<evidence type="ECO:0000256" key="19">
    <source>
        <dbReference type="SAM" id="Phobius"/>
    </source>
</evidence>
<keyword evidence="12" id="KW-0865">Zymogen</keyword>
<dbReference type="PROSITE" id="PS51046">
    <property type="entry name" value="GON"/>
    <property type="match status" value="1"/>
</dbReference>
<keyword evidence="5 16" id="KW-0479">Metal-binding</keyword>
<dbReference type="PROSITE" id="PS50092">
    <property type="entry name" value="TSP1"/>
    <property type="match status" value="15"/>
</dbReference>
<feature type="active site" evidence="15 18">
    <location>
        <position position="448"/>
    </location>
</feature>